<feature type="domain" description="BZIP" evidence="1">
    <location>
        <begin position="68"/>
        <end position="83"/>
    </location>
</feature>
<dbReference type="AlphaFoldDB" id="A0A6P7SX24"/>
<proteinExistence type="predicted"/>
<protein>
    <submittedName>
        <fullName evidence="3">Transcription factor kayak-like</fullName>
    </submittedName>
</protein>
<evidence type="ECO:0000313" key="2">
    <source>
        <dbReference type="Proteomes" id="UP000515154"/>
    </source>
</evidence>
<dbReference type="GO" id="GO:0003700">
    <property type="term" value="F:DNA-binding transcription factor activity"/>
    <property type="evidence" value="ECO:0007669"/>
    <property type="project" value="InterPro"/>
</dbReference>
<accession>A0A6P7SX24</accession>
<dbReference type="InterPro" id="IPR004827">
    <property type="entry name" value="bZIP"/>
</dbReference>
<dbReference type="Gene3D" id="1.20.5.170">
    <property type="match status" value="1"/>
</dbReference>
<evidence type="ECO:0000313" key="3">
    <source>
        <dbReference type="RefSeq" id="XP_029642777.1"/>
    </source>
</evidence>
<reference evidence="3" key="1">
    <citation type="submission" date="2025-08" db="UniProtKB">
        <authorList>
            <consortium name="RefSeq"/>
        </authorList>
    </citation>
    <scope>IDENTIFICATION</scope>
</reference>
<dbReference type="KEGG" id="osn:115217277"/>
<dbReference type="PROSITE" id="PS00036">
    <property type="entry name" value="BZIP_BASIC"/>
    <property type="match status" value="1"/>
</dbReference>
<organism evidence="2 3">
    <name type="scientific">Octopus sinensis</name>
    <name type="common">East Asian common octopus</name>
    <dbReference type="NCBI Taxonomy" id="2607531"/>
    <lineage>
        <taxon>Eukaryota</taxon>
        <taxon>Metazoa</taxon>
        <taxon>Spiralia</taxon>
        <taxon>Lophotrochozoa</taxon>
        <taxon>Mollusca</taxon>
        <taxon>Cephalopoda</taxon>
        <taxon>Coleoidea</taxon>
        <taxon>Octopodiformes</taxon>
        <taxon>Octopoda</taxon>
        <taxon>Incirrata</taxon>
        <taxon>Octopodidae</taxon>
        <taxon>Octopus</taxon>
    </lineage>
</organism>
<evidence type="ECO:0000259" key="1">
    <source>
        <dbReference type="PROSITE" id="PS00036"/>
    </source>
</evidence>
<keyword evidence="2" id="KW-1185">Reference proteome</keyword>
<name>A0A6P7SX24_9MOLL</name>
<gene>
    <name evidence="3" type="primary">LOC115217277</name>
</gene>
<sequence length="436" mass="49396">MYTKLDPEIEECLKQCQLQNSASPMTKQYLKLNILNKRHANGLSPINTTFTGEKKYRLRPDEEMKKEKRREQNRRAAAKCRNKKKCEERLSQANLLEEEKKQIMLKSIVTMLTNMKQNMGRLLSNLTDEVRDINSNELYGHPSFRDITQDWTRQTYPQTETYEGNYLNDNLINNTPAHTNTFNAYQQPIYYPSASFEASSPVNVSDQKYDQSKISSSFNGFYCLPGSNNLDISGSFSSCSDISSTSPSSVMSGSQYSLTSYDSAGSETAFDWSDNENSQTSTFANNNTNFGSSSYVNYNINQDDVFTDIYNNIDLGAPVDVSNGTSFSNNIDFNAFPRLNSNINHGGAYTNRNGDGFLDRISNFNFGTETVNNMQLDNTDFILGKSNSCNQNMDKILHLQPVDGSPTLNENILYKIMDKYPPQCVNTHNNDLPYLK</sequence>
<dbReference type="RefSeq" id="XP_029642777.1">
    <property type="nucleotide sequence ID" value="XM_029786917.2"/>
</dbReference>
<dbReference type="Proteomes" id="UP000515154">
    <property type="component" value="Linkage group LG11"/>
</dbReference>